<keyword evidence="4" id="KW-1185">Reference proteome</keyword>
<dbReference type="OrthoDB" id="9799612at2"/>
<dbReference type="Gene3D" id="3.40.50.1820">
    <property type="entry name" value="alpha/beta hydrolase"/>
    <property type="match status" value="1"/>
</dbReference>
<reference evidence="3 4" key="1">
    <citation type="submission" date="2018-06" db="EMBL/GenBank/DDBJ databases">
        <title>Genomic Encyclopedia of Archaeal and Bacterial Type Strains, Phase II (KMG-II): from individual species to whole genera.</title>
        <authorList>
            <person name="Goeker M."/>
        </authorList>
    </citation>
    <scope>NUCLEOTIDE SEQUENCE [LARGE SCALE GENOMIC DNA]</scope>
    <source>
        <strain evidence="3 4">JCM 11668</strain>
    </source>
</reference>
<dbReference type="RefSeq" id="WP_110781814.1">
    <property type="nucleotide sequence ID" value="NZ_QJTI01000019.1"/>
</dbReference>
<feature type="compositionally biased region" description="Basic and acidic residues" evidence="1">
    <location>
        <begin position="24"/>
        <end position="36"/>
    </location>
</feature>
<dbReference type="InterPro" id="IPR000073">
    <property type="entry name" value="AB_hydrolase_1"/>
</dbReference>
<accession>A0A318TAD5</accession>
<dbReference type="AlphaFoldDB" id="A0A318TAD5"/>
<dbReference type="EMBL" id="QJTI01000019">
    <property type="protein sequence ID" value="PYF01664.1"/>
    <property type="molecule type" value="Genomic_DNA"/>
</dbReference>
<dbReference type="SUPFAM" id="SSF53474">
    <property type="entry name" value="alpha/beta-Hydrolases"/>
    <property type="match status" value="1"/>
</dbReference>
<dbReference type="NCBIfam" id="TIGR03056">
    <property type="entry name" value="bchO_mg_che_rel"/>
    <property type="match status" value="1"/>
</dbReference>
<dbReference type="PRINTS" id="PR00111">
    <property type="entry name" value="ABHYDROLASE"/>
</dbReference>
<evidence type="ECO:0000256" key="1">
    <source>
        <dbReference type="SAM" id="MobiDB-lite"/>
    </source>
</evidence>
<sequence length="326" mass="35169">MRSQDHLPLSSVPHTTLRSFPGHAKPDWERDGHDWPNRDSSRFVQAAGLRWHVQQMGQGSVLLLVHGTGAATHSWRRLAPLLASHFTVVAPDLPGHGFTETPPARRLSLDAMAHDLAALLRTLGHRPVLVAGHSAGAAVLARMCLDRSIVPGGLIGLNGAMLPIGGLAGRIMTPLAGMLAASALVPRLFAQFASRERVIERMIADTGSALEPAGVEFYRRLTCSPGHVAAALRMMANWRLRPLAGELPRLSTQLLLVTGGNDKTIAPHDALRVNALVPGSRVVRMPGLGHLAHEERPQEVGALLVQWARHAGLLPELVPARIRVRR</sequence>
<dbReference type="Pfam" id="PF12697">
    <property type="entry name" value="Abhydrolase_6"/>
    <property type="match status" value="1"/>
</dbReference>
<dbReference type="InterPro" id="IPR017497">
    <property type="entry name" value="BchO"/>
</dbReference>
<dbReference type="PANTHER" id="PTHR46438">
    <property type="entry name" value="ALPHA/BETA-HYDROLASES SUPERFAMILY PROTEIN"/>
    <property type="match status" value="1"/>
</dbReference>
<evidence type="ECO:0000259" key="2">
    <source>
        <dbReference type="Pfam" id="PF12697"/>
    </source>
</evidence>
<dbReference type="InterPro" id="IPR029058">
    <property type="entry name" value="AB_hydrolase_fold"/>
</dbReference>
<evidence type="ECO:0000313" key="3">
    <source>
        <dbReference type="EMBL" id="PYF01664.1"/>
    </source>
</evidence>
<protein>
    <submittedName>
        <fullName evidence="3">Putative magnesium chelatase accessory protein</fullName>
    </submittedName>
</protein>
<feature type="region of interest" description="Disordered" evidence="1">
    <location>
        <begin position="1"/>
        <end position="36"/>
    </location>
</feature>
<proteinExistence type="predicted"/>
<name>A0A318TAD5_9BRAD</name>
<comment type="caution">
    <text evidence="3">The sequence shown here is derived from an EMBL/GenBank/DDBJ whole genome shotgun (WGS) entry which is preliminary data.</text>
</comment>
<dbReference type="Proteomes" id="UP000248148">
    <property type="component" value="Unassembled WGS sequence"/>
</dbReference>
<feature type="domain" description="AB hydrolase-1" evidence="2">
    <location>
        <begin position="62"/>
        <end position="300"/>
    </location>
</feature>
<dbReference type="PANTHER" id="PTHR46438:SF11">
    <property type="entry name" value="LIPASE-RELATED"/>
    <property type="match status" value="1"/>
</dbReference>
<organism evidence="3 4">
    <name type="scientific">Rhodopseudomonas faecalis</name>
    <dbReference type="NCBI Taxonomy" id="99655"/>
    <lineage>
        <taxon>Bacteria</taxon>
        <taxon>Pseudomonadati</taxon>
        <taxon>Pseudomonadota</taxon>
        <taxon>Alphaproteobacteria</taxon>
        <taxon>Hyphomicrobiales</taxon>
        <taxon>Nitrobacteraceae</taxon>
        <taxon>Rhodopseudomonas</taxon>
    </lineage>
</organism>
<gene>
    <name evidence="3" type="ORF">BJ122_11969</name>
</gene>
<evidence type="ECO:0000313" key="4">
    <source>
        <dbReference type="Proteomes" id="UP000248148"/>
    </source>
</evidence>